<dbReference type="Proteomes" id="UP000229342">
    <property type="component" value="Unassembled WGS sequence"/>
</dbReference>
<dbReference type="EMBL" id="PCVG01000014">
    <property type="protein sequence ID" value="PIQ69038.1"/>
    <property type="molecule type" value="Genomic_DNA"/>
</dbReference>
<proteinExistence type="predicted"/>
<organism evidence="1 2">
    <name type="scientific">Candidatus Taylorbacteria bacterium CG11_big_fil_rev_8_21_14_0_20_46_11</name>
    <dbReference type="NCBI Taxonomy" id="1975025"/>
    <lineage>
        <taxon>Bacteria</taxon>
        <taxon>Candidatus Tayloriibacteriota</taxon>
    </lineage>
</organism>
<evidence type="ECO:0000313" key="1">
    <source>
        <dbReference type="EMBL" id="PIQ69038.1"/>
    </source>
</evidence>
<sequence length="127" mass="14250">MDNIFLHDKLVAIHVRQFPGDPMLSVNDPKGALQLLTMNRGKGEVITAHRHIPRTRTTETLQECLIVIKGSVRYDFFDKSGVCFQKVVVGEGEAMFILGVALAVEFLEDSCVYELKNGPFLEDKELV</sequence>
<comment type="caution">
    <text evidence="1">The sequence shown here is derived from an EMBL/GenBank/DDBJ whole genome shotgun (WGS) entry which is preliminary data.</text>
</comment>
<gene>
    <name evidence="1" type="ORF">COV91_00930</name>
</gene>
<dbReference type="SUPFAM" id="SSF51182">
    <property type="entry name" value="RmlC-like cupins"/>
    <property type="match status" value="1"/>
</dbReference>
<dbReference type="InterPro" id="IPR011051">
    <property type="entry name" value="RmlC_Cupin_sf"/>
</dbReference>
<reference evidence="1 2" key="1">
    <citation type="submission" date="2017-09" db="EMBL/GenBank/DDBJ databases">
        <title>Depth-based differentiation of microbial function through sediment-hosted aquifers and enrichment of novel symbionts in the deep terrestrial subsurface.</title>
        <authorList>
            <person name="Probst A.J."/>
            <person name="Ladd B."/>
            <person name="Jarett J.K."/>
            <person name="Geller-Mcgrath D.E."/>
            <person name="Sieber C.M."/>
            <person name="Emerson J.B."/>
            <person name="Anantharaman K."/>
            <person name="Thomas B.C."/>
            <person name="Malmstrom R."/>
            <person name="Stieglmeier M."/>
            <person name="Klingl A."/>
            <person name="Woyke T."/>
            <person name="Ryan C.M."/>
            <person name="Banfield J.F."/>
        </authorList>
    </citation>
    <scope>NUCLEOTIDE SEQUENCE [LARGE SCALE GENOMIC DNA]</scope>
    <source>
        <strain evidence="1">CG11_big_fil_rev_8_21_14_0_20_46_11</strain>
    </source>
</reference>
<name>A0A2H0KCP4_9BACT</name>
<evidence type="ECO:0000313" key="2">
    <source>
        <dbReference type="Proteomes" id="UP000229342"/>
    </source>
</evidence>
<dbReference type="AlphaFoldDB" id="A0A2H0KCP4"/>
<protein>
    <submittedName>
        <fullName evidence="1">Uncharacterized protein</fullName>
    </submittedName>
</protein>
<accession>A0A2H0KCP4</accession>